<feature type="domain" description="HTH tetR-type" evidence="5">
    <location>
        <begin position="12"/>
        <end position="72"/>
    </location>
</feature>
<dbReference type="OrthoDB" id="8688418at2"/>
<evidence type="ECO:0000256" key="3">
    <source>
        <dbReference type="ARBA" id="ARBA00023163"/>
    </source>
</evidence>
<protein>
    <submittedName>
        <fullName evidence="6">TetR family transcriptional regulator</fullName>
    </submittedName>
</protein>
<evidence type="ECO:0000313" key="6">
    <source>
        <dbReference type="EMBL" id="THG34063.1"/>
    </source>
</evidence>
<dbReference type="InterPro" id="IPR023772">
    <property type="entry name" value="DNA-bd_HTH_TetR-type_CS"/>
</dbReference>
<evidence type="ECO:0000256" key="2">
    <source>
        <dbReference type="ARBA" id="ARBA00023125"/>
    </source>
</evidence>
<dbReference type="Gene3D" id="1.10.357.10">
    <property type="entry name" value="Tetracycline Repressor, domain 2"/>
    <property type="match status" value="1"/>
</dbReference>
<dbReference type="InterPro" id="IPR009057">
    <property type="entry name" value="Homeodomain-like_sf"/>
</dbReference>
<dbReference type="AlphaFoldDB" id="A0A4S4FTS1"/>
<dbReference type="EMBL" id="SSSN01000007">
    <property type="protein sequence ID" value="THG34063.1"/>
    <property type="molecule type" value="Genomic_DNA"/>
</dbReference>
<dbReference type="Pfam" id="PF00440">
    <property type="entry name" value="TetR_N"/>
    <property type="match status" value="1"/>
</dbReference>
<dbReference type="SUPFAM" id="SSF46689">
    <property type="entry name" value="Homeodomain-like"/>
    <property type="match status" value="1"/>
</dbReference>
<evidence type="ECO:0000259" key="5">
    <source>
        <dbReference type="PROSITE" id="PS50977"/>
    </source>
</evidence>
<feature type="DNA-binding region" description="H-T-H motif" evidence="4">
    <location>
        <begin position="35"/>
        <end position="54"/>
    </location>
</feature>
<dbReference type="GO" id="GO:0003700">
    <property type="term" value="F:DNA-binding transcription factor activity"/>
    <property type="evidence" value="ECO:0007669"/>
    <property type="project" value="TreeGrafter"/>
</dbReference>
<dbReference type="InterPro" id="IPR001647">
    <property type="entry name" value="HTH_TetR"/>
</dbReference>
<dbReference type="Proteomes" id="UP000307380">
    <property type="component" value="Unassembled WGS sequence"/>
</dbReference>
<keyword evidence="3" id="KW-0804">Transcription</keyword>
<dbReference type="InterPro" id="IPR050109">
    <property type="entry name" value="HTH-type_TetR-like_transc_reg"/>
</dbReference>
<keyword evidence="1" id="KW-0805">Transcription regulation</keyword>
<evidence type="ECO:0000313" key="7">
    <source>
        <dbReference type="Proteomes" id="UP000307380"/>
    </source>
</evidence>
<dbReference type="PANTHER" id="PTHR30055:SF238">
    <property type="entry name" value="MYCOFACTOCIN BIOSYNTHESIS TRANSCRIPTIONAL REGULATOR MFTR-RELATED"/>
    <property type="match status" value="1"/>
</dbReference>
<proteinExistence type="predicted"/>
<dbReference type="PANTHER" id="PTHR30055">
    <property type="entry name" value="HTH-TYPE TRANSCRIPTIONAL REGULATOR RUTR"/>
    <property type="match status" value="1"/>
</dbReference>
<name>A0A4S4FTS1_9MICO</name>
<keyword evidence="2 4" id="KW-0238">DNA-binding</keyword>
<keyword evidence="7" id="KW-1185">Reference proteome</keyword>
<evidence type="ECO:0000256" key="4">
    <source>
        <dbReference type="PROSITE-ProRule" id="PRU00335"/>
    </source>
</evidence>
<evidence type="ECO:0000256" key="1">
    <source>
        <dbReference type="ARBA" id="ARBA00023015"/>
    </source>
</evidence>
<gene>
    <name evidence="6" type="ORF">E6C70_10545</name>
</gene>
<dbReference type="PROSITE" id="PS50977">
    <property type="entry name" value="HTH_TETR_2"/>
    <property type="match status" value="1"/>
</dbReference>
<reference evidence="6 7" key="1">
    <citation type="submission" date="2019-04" db="EMBL/GenBank/DDBJ databases">
        <authorList>
            <person name="Jiang L."/>
        </authorList>
    </citation>
    <scope>NUCLEOTIDE SEQUENCE [LARGE SCALE GENOMIC DNA]</scope>
    <source>
        <strain evidence="6 7">YIM 131861</strain>
    </source>
</reference>
<comment type="caution">
    <text evidence="6">The sequence shown here is derived from an EMBL/GenBank/DDBJ whole genome shotgun (WGS) entry which is preliminary data.</text>
</comment>
<sequence>MANATTRRRGRAATATAIERAAIDLVLADGYDHVTVDMICAEAGVSQRTFFNYFKTKDAALLGGADPEIDEARAAEFIVSTGPLLVEAVGLIRVDPAFAANEELLTERIRAISTSPELLARQMERIATLESEVRAIIVARLQHDVGDPDADVRAQADLISNLLAGAIRYLGQAFAREADRTDAASATEGFATLVASVLPKLG</sequence>
<organism evidence="6 7">
    <name type="scientific">Orlajensenia flava</name>
    <dbReference type="NCBI Taxonomy" id="2565934"/>
    <lineage>
        <taxon>Bacteria</taxon>
        <taxon>Bacillati</taxon>
        <taxon>Actinomycetota</taxon>
        <taxon>Actinomycetes</taxon>
        <taxon>Micrococcales</taxon>
        <taxon>Microbacteriaceae</taxon>
        <taxon>Orlajensenia</taxon>
    </lineage>
</organism>
<dbReference type="PROSITE" id="PS01081">
    <property type="entry name" value="HTH_TETR_1"/>
    <property type="match status" value="1"/>
</dbReference>
<accession>A0A4S4FTS1</accession>
<dbReference type="GO" id="GO:0000976">
    <property type="term" value="F:transcription cis-regulatory region binding"/>
    <property type="evidence" value="ECO:0007669"/>
    <property type="project" value="TreeGrafter"/>
</dbReference>